<proteinExistence type="predicted"/>
<evidence type="ECO:0000313" key="1">
    <source>
        <dbReference type="EMBL" id="PIW15996.1"/>
    </source>
</evidence>
<reference evidence="1 2" key="1">
    <citation type="submission" date="2017-09" db="EMBL/GenBank/DDBJ databases">
        <title>Depth-based differentiation of microbial function through sediment-hosted aquifers and enrichment of novel symbionts in the deep terrestrial subsurface.</title>
        <authorList>
            <person name="Probst A.J."/>
            <person name="Ladd B."/>
            <person name="Jarett J.K."/>
            <person name="Geller-Mcgrath D.E."/>
            <person name="Sieber C.M."/>
            <person name="Emerson J.B."/>
            <person name="Anantharaman K."/>
            <person name="Thomas B.C."/>
            <person name="Malmstrom R."/>
            <person name="Stieglmeier M."/>
            <person name="Klingl A."/>
            <person name="Woyke T."/>
            <person name="Ryan C.M."/>
            <person name="Banfield J.F."/>
        </authorList>
    </citation>
    <scope>NUCLEOTIDE SEQUENCE [LARGE SCALE GENOMIC DNA]</scope>
    <source>
        <strain evidence="1">CG17_big_fil_post_rev_8_21_14_2_50_48_46</strain>
    </source>
</reference>
<name>A0A2M7G2H4_9BACT</name>
<dbReference type="AlphaFoldDB" id="A0A2M7G2H4"/>
<organism evidence="1 2">
    <name type="scientific">bacterium (Candidatus Blackallbacteria) CG17_big_fil_post_rev_8_21_14_2_50_48_46</name>
    <dbReference type="NCBI Taxonomy" id="2014261"/>
    <lineage>
        <taxon>Bacteria</taxon>
        <taxon>Candidatus Blackallbacteria</taxon>
    </lineage>
</organism>
<sequence length="142" mass="15735">MNKHKYLMIVLIITGFFLSACMALHIQIHEDTPPVSLTRTLRGYKTSQPLFHFQKEVWVYHIFGFPDLSLGTREGIPADQLLDQLLKQAAGPQQGIVQLKIKHEHTVWTLIASAVTLGLLVPTAVIVEGDVVNLEPLGSSSP</sequence>
<protein>
    <recommendedName>
        <fullName evidence="3">Lipoprotein</fullName>
    </recommendedName>
</protein>
<dbReference type="EMBL" id="PFFQ01000041">
    <property type="protein sequence ID" value="PIW15996.1"/>
    <property type="molecule type" value="Genomic_DNA"/>
</dbReference>
<comment type="caution">
    <text evidence="1">The sequence shown here is derived from an EMBL/GenBank/DDBJ whole genome shotgun (WGS) entry which is preliminary data.</text>
</comment>
<gene>
    <name evidence="1" type="ORF">COW36_14885</name>
</gene>
<dbReference type="Proteomes" id="UP000231019">
    <property type="component" value="Unassembled WGS sequence"/>
</dbReference>
<evidence type="ECO:0000313" key="2">
    <source>
        <dbReference type="Proteomes" id="UP000231019"/>
    </source>
</evidence>
<dbReference type="PROSITE" id="PS51257">
    <property type="entry name" value="PROKAR_LIPOPROTEIN"/>
    <property type="match status" value="1"/>
</dbReference>
<evidence type="ECO:0008006" key="3">
    <source>
        <dbReference type="Google" id="ProtNLM"/>
    </source>
</evidence>
<accession>A0A2M7G2H4</accession>